<dbReference type="EMBL" id="NNRM01000015">
    <property type="protein sequence ID" value="OYR28469.1"/>
    <property type="molecule type" value="Genomic_DNA"/>
</dbReference>
<proteinExistence type="predicted"/>
<evidence type="ECO:0000313" key="1">
    <source>
        <dbReference type="EMBL" id="OYR28469.1"/>
    </source>
</evidence>
<keyword evidence="2" id="KW-1185">Reference proteome</keyword>
<gene>
    <name evidence="1" type="ORF">CEV34_1181</name>
</gene>
<evidence type="ECO:0000313" key="2">
    <source>
        <dbReference type="Proteomes" id="UP000216188"/>
    </source>
</evidence>
<organism evidence="1 2">
    <name type="scientific">Brucella pseudogrignonensis</name>
    <dbReference type="NCBI Taxonomy" id="419475"/>
    <lineage>
        <taxon>Bacteria</taxon>
        <taxon>Pseudomonadati</taxon>
        <taxon>Pseudomonadota</taxon>
        <taxon>Alphaproteobacteria</taxon>
        <taxon>Hyphomicrobiales</taxon>
        <taxon>Brucellaceae</taxon>
        <taxon>Brucella/Ochrobactrum group</taxon>
        <taxon>Brucella</taxon>
    </lineage>
</organism>
<comment type="caution">
    <text evidence="1">The sequence shown here is derived from an EMBL/GenBank/DDBJ whole genome shotgun (WGS) entry which is preliminary data.</text>
</comment>
<protein>
    <submittedName>
        <fullName evidence="1">Uncharacterized protein</fullName>
    </submittedName>
</protein>
<sequence length="38" mass="4246">MASGIPYLTAPDIEARLLSQNSVSKQTMQREIVDRRLG</sequence>
<dbReference type="AlphaFoldDB" id="A0A256GMZ5"/>
<reference evidence="1 2" key="1">
    <citation type="submission" date="2017-07" db="EMBL/GenBank/DDBJ databases">
        <title>Phylogenetic study on the rhizospheric bacterium Ochrobactrum sp. A44.</title>
        <authorList>
            <person name="Krzyzanowska D.M."/>
            <person name="Ossowicki A."/>
            <person name="Rajewska M."/>
            <person name="Maciag T."/>
            <person name="Kaczynski Z."/>
            <person name="Czerwicka M."/>
            <person name="Jafra S."/>
        </authorList>
    </citation>
    <scope>NUCLEOTIDE SEQUENCE [LARGE SCALE GENOMIC DNA]</scope>
    <source>
        <strain evidence="1 2">CCUG 30717</strain>
    </source>
</reference>
<name>A0A256GMZ5_9HYPH</name>
<dbReference type="Proteomes" id="UP000216188">
    <property type="component" value="Unassembled WGS sequence"/>
</dbReference>
<accession>A0A256GMZ5</accession>